<comment type="caution">
    <text evidence="10">The sequence shown here is derived from an EMBL/GenBank/DDBJ whole genome shotgun (WGS) entry which is preliminary data.</text>
</comment>
<dbReference type="RefSeq" id="WP_377282299.1">
    <property type="nucleotide sequence ID" value="NZ_JBHRSI010000006.1"/>
</dbReference>
<dbReference type="Pfam" id="PF02770">
    <property type="entry name" value="Acyl-CoA_dh_M"/>
    <property type="match status" value="1"/>
</dbReference>
<keyword evidence="3 6" id="KW-0285">Flavoprotein</keyword>
<dbReference type="SUPFAM" id="SSF47203">
    <property type="entry name" value="Acyl-CoA dehydrogenase C-terminal domain-like"/>
    <property type="match status" value="1"/>
</dbReference>
<keyword evidence="11" id="KW-1185">Reference proteome</keyword>
<evidence type="ECO:0000256" key="5">
    <source>
        <dbReference type="ARBA" id="ARBA00023002"/>
    </source>
</evidence>
<reference evidence="11" key="1">
    <citation type="journal article" date="2019" name="Int. J. Syst. Evol. Microbiol.">
        <title>The Global Catalogue of Microorganisms (GCM) 10K type strain sequencing project: providing services to taxonomists for standard genome sequencing and annotation.</title>
        <authorList>
            <consortium name="The Broad Institute Genomics Platform"/>
            <consortium name="The Broad Institute Genome Sequencing Center for Infectious Disease"/>
            <person name="Wu L."/>
            <person name="Ma J."/>
        </authorList>
    </citation>
    <scope>NUCLEOTIDE SEQUENCE [LARGE SCALE GENOMIC DNA]</scope>
    <source>
        <strain evidence="11">DFY28</strain>
    </source>
</reference>
<dbReference type="SUPFAM" id="SSF56645">
    <property type="entry name" value="Acyl-CoA dehydrogenase NM domain-like"/>
    <property type="match status" value="1"/>
</dbReference>
<dbReference type="InterPro" id="IPR006091">
    <property type="entry name" value="Acyl-CoA_Oxase/DH_mid-dom"/>
</dbReference>
<dbReference type="Gene3D" id="2.40.110.10">
    <property type="entry name" value="Butyryl-CoA Dehydrogenase, subunit A, domain 2"/>
    <property type="match status" value="1"/>
</dbReference>
<keyword evidence="4 6" id="KW-0274">FAD</keyword>
<evidence type="ECO:0000313" key="11">
    <source>
        <dbReference type="Proteomes" id="UP001597237"/>
    </source>
</evidence>
<evidence type="ECO:0000256" key="6">
    <source>
        <dbReference type="RuleBase" id="RU362125"/>
    </source>
</evidence>
<evidence type="ECO:0000313" key="10">
    <source>
        <dbReference type="EMBL" id="MFD1782625.1"/>
    </source>
</evidence>
<evidence type="ECO:0000256" key="2">
    <source>
        <dbReference type="ARBA" id="ARBA00009347"/>
    </source>
</evidence>
<feature type="domain" description="Acyl-CoA dehydrogenase/oxidase C-terminal" evidence="7">
    <location>
        <begin position="239"/>
        <end position="396"/>
    </location>
</feature>
<dbReference type="Proteomes" id="UP001597237">
    <property type="component" value="Unassembled WGS sequence"/>
</dbReference>
<evidence type="ECO:0000259" key="9">
    <source>
        <dbReference type="Pfam" id="PF02771"/>
    </source>
</evidence>
<comment type="similarity">
    <text evidence="2 6">Belongs to the acyl-CoA dehydrogenase family.</text>
</comment>
<dbReference type="InterPro" id="IPR009100">
    <property type="entry name" value="AcylCoA_DH/oxidase_NM_dom_sf"/>
</dbReference>
<proteinExistence type="inferred from homology"/>
<dbReference type="InterPro" id="IPR013786">
    <property type="entry name" value="AcylCoA_DH/ox_N"/>
</dbReference>
<dbReference type="InterPro" id="IPR052161">
    <property type="entry name" value="Mycobact_Acyl-CoA_DH"/>
</dbReference>
<evidence type="ECO:0000256" key="3">
    <source>
        <dbReference type="ARBA" id="ARBA00022630"/>
    </source>
</evidence>
<sequence length="405" mass="43522">MADFGADVELEEFRAEARAWLAENFPPSLKGKAGQAALSDEGGEIDSDLALWKKRIGEKGWATPTWPKEYGAGGLSPAQARVLQQEMSRAGAFNPLTFGMGITMIGPTILDYGTEEQKRKHIPPIVRGEVRWCVGYSEPGAGSDLASLQMRCEDAGDHWVINGQKIWTSGAQWSDWCGALVRTDPTVKKHDGISFILIDMHQPGIETRPIKLIAGASPFCETFFTDATAPKDAILGEVNRGWTVGKRLLQHERASQTGAGLPGAGRSAPLEDVAKRYVGVDEKGRIADPDLRTRLAAHAMDARAHALTLMRAAAEAKGANGATNAASVLKNSATFVSQTRAELTLEIMGHQGLGWDGEGFSEEEIAAVRGWLTGKAMSIYGGSAEIQNNIISKRILGLPDTTQST</sequence>
<gene>
    <name evidence="10" type="ORF">ACFSC0_04400</name>
</gene>
<dbReference type="EMBL" id="JBHUEY010000001">
    <property type="protein sequence ID" value="MFD1782625.1"/>
    <property type="molecule type" value="Genomic_DNA"/>
</dbReference>
<feature type="domain" description="Acyl-CoA dehydrogenase/oxidase N-terminal" evidence="9">
    <location>
        <begin position="9"/>
        <end position="129"/>
    </location>
</feature>
<evidence type="ECO:0000256" key="1">
    <source>
        <dbReference type="ARBA" id="ARBA00001974"/>
    </source>
</evidence>
<dbReference type="Gene3D" id="1.10.540.10">
    <property type="entry name" value="Acyl-CoA dehydrogenase/oxidase, N-terminal domain"/>
    <property type="match status" value="1"/>
</dbReference>
<comment type="cofactor">
    <cofactor evidence="1 6">
        <name>FAD</name>
        <dbReference type="ChEBI" id="CHEBI:57692"/>
    </cofactor>
</comment>
<dbReference type="PANTHER" id="PTHR43292">
    <property type="entry name" value="ACYL-COA DEHYDROGENASE"/>
    <property type="match status" value="1"/>
</dbReference>
<dbReference type="InterPro" id="IPR046373">
    <property type="entry name" value="Acyl-CoA_Oxase/DH_mid-dom_sf"/>
</dbReference>
<protein>
    <submittedName>
        <fullName evidence="10">Acyl-CoA dehydrogenase family protein</fullName>
    </submittedName>
</protein>
<dbReference type="PANTHER" id="PTHR43292:SF3">
    <property type="entry name" value="ACYL-COA DEHYDROGENASE FADE29"/>
    <property type="match status" value="1"/>
</dbReference>
<feature type="domain" description="Acyl-CoA oxidase/dehydrogenase middle" evidence="8">
    <location>
        <begin position="133"/>
        <end position="226"/>
    </location>
</feature>
<dbReference type="InterPro" id="IPR037069">
    <property type="entry name" value="AcylCoA_DH/ox_N_sf"/>
</dbReference>
<name>A0ABW4MXN1_9CAUL</name>
<evidence type="ECO:0000256" key="4">
    <source>
        <dbReference type="ARBA" id="ARBA00022827"/>
    </source>
</evidence>
<dbReference type="Pfam" id="PF00441">
    <property type="entry name" value="Acyl-CoA_dh_1"/>
    <property type="match status" value="1"/>
</dbReference>
<dbReference type="Gene3D" id="1.20.140.10">
    <property type="entry name" value="Butyryl-CoA Dehydrogenase, subunit A, domain 3"/>
    <property type="match status" value="1"/>
</dbReference>
<organism evidence="10 11">
    <name type="scientific">Phenylobacterium terrae</name>
    <dbReference type="NCBI Taxonomy" id="2665495"/>
    <lineage>
        <taxon>Bacteria</taxon>
        <taxon>Pseudomonadati</taxon>
        <taxon>Pseudomonadota</taxon>
        <taxon>Alphaproteobacteria</taxon>
        <taxon>Caulobacterales</taxon>
        <taxon>Caulobacteraceae</taxon>
        <taxon>Phenylobacterium</taxon>
    </lineage>
</organism>
<evidence type="ECO:0000259" key="7">
    <source>
        <dbReference type="Pfam" id="PF00441"/>
    </source>
</evidence>
<accession>A0ABW4MXN1</accession>
<keyword evidence="5 6" id="KW-0560">Oxidoreductase</keyword>
<dbReference type="Pfam" id="PF02771">
    <property type="entry name" value="Acyl-CoA_dh_N"/>
    <property type="match status" value="1"/>
</dbReference>
<dbReference type="InterPro" id="IPR036250">
    <property type="entry name" value="AcylCo_DH-like_C"/>
</dbReference>
<dbReference type="InterPro" id="IPR009075">
    <property type="entry name" value="AcylCo_DH/oxidase_C"/>
</dbReference>
<evidence type="ECO:0000259" key="8">
    <source>
        <dbReference type="Pfam" id="PF02770"/>
    </source>
</evidence>